<gene>
    <name evidence="1" type="ORF">F7D95_16355</name>
</gene>
<dbReference type="EMBL" id="VZCW01000403">
    <property type="protein sequence ID" value="MQN14326.1"/>
    <property type="molecule type" value="Genomic_DNA"/>
</dbReference>
<dbReference type="Proteomes" id="UP000442105">
    <property type="component" value="Unassembled WGS sequence"/>
</dbReference>
<comment type="caution">
    <text evidence="1">The sequence shown here is derived from an EMBL/GenBank/DDBJ whole genome shotgun (WGS) entry which is preliminary data.</text>
</comment>
<dbReference type="RefSeq" id="WP_153129632.1">
    <property type="nucleotide sequence ID" value="NZ_VZCW01000403.1"/>
</dbReference>
<name>A0AA90ZNK2_9BACT</name>
<evidence type="ECO:0000313" key="1">
    <source>
        <dbReference type="EMBL" id="MQN14326.1"/>
    </source>
</evidence>
<protein>
    <submittedName>
        <fullName evidence="1">Uncharacterized protein</fullName>
    </submittedName>
</protein>
<organism evidence="1 2">
    <name type="scientific">Segatella copri</name>
    <dbReference type="NCBI Taxonomy" id="165179"/>
    <lineage>
        <taxon>Bacteria</taxon>
        <taxon>Pseudomonadati</taxon>
        <taxon>Bacteroidota</taxon>
        <taxon>Bacteroidia</taxon>
        <taxon>Bacteroidales</taxon>
        <taxon>Prevotellaceae</taxon>
        <taxon>Segatella</taxon>
    </lineage>
</organism>
<sequence>MKKYVVEIVEKITYKVSLDAASSEDAENAARRLYDLGALENGELESVVFDVEEQGGRAI</sequence>
<proteinExistence type="predicted"/>
<dbReference type="AlphaFoldDB" id="A0AA90ZNK2"/>
<evidence type="ECO:0000313" key="2">
    <source>
        <dbReference type="Proteomes" id="UP000442105"/>
    </source>
</evidence>
<reference evidence="2" key="1">
    <citation type="submission" date="2019-09" db="EMBL/GenBank/DDBJ databases">
        <title>Distinct polysaccharide growth profiles of human intestinal Prevotella copri isolates.</title>
        <authorList>
            <person name="Fehlner-Peach H."/>
            <person name="Magnabosco C."/>
            <person name="Raghavan V."/>
            <person name="Scher J.U."/>
            <person name="Tett A."/>
            <person name="Cox L.M."/>
            <person name="Gottsegen C."/>
            <person name="Watters A."/>
            <person name="Wiltshire- Gordon J.D."/>
            <person name="Segata N."/>
            <person name="Bonneau R."/>
            <person name="Littman D.R."/>
        </authorList>
    </citation>
    <scope>NUCLEOTIDE SEQUENCE [LARGE SCALE GENOMIC DNA]</scope>
    <source>
        <strain evidence="2">iAQ1179</strain>
    </source>
</reference>
<accession>A0AA90ZNK2</accession>